<sequence>MDRHWSTVCALIVSFCALVCLSIMIYFFLSEKPGVCPFRPWNFIRCDELCSNDSDCPNNQKCCSTGCGQECMAPNIVKPGVCPRKPFDSRQCFPHCSNDGDCPDNQKCCFSGCGRTCIEPDIVKPGVCPGSSCILGLCAEFCSDDSDFEYPCHSG</sequence>
<evidence type="ECO:0000259" key="2">
    <source>
        <dbReference type="PROSITE" id="PS51390"/>
    </source>
</evidence>
<dbReference type="Proteomes" id="UP000261340">
    <property type="component" value="Unplaced"/>
</dbReference>
<dbReference type="GO" id="GO:0005615">
    <property type="term" value="C:extracellular space"/>
    <property type="evidence" value="ECO:0007669"/>
    <property type="project" value="TreeGrafter"/>
</dbReference>
<dbReference type="SUPFAM" id="SSF57256">
    <property type="entry name" value="Elafin-like"/>
    <property type="match status" value="2"/>
</dbReference>
<organism evidence="3 4">
    <name type="scientific">Amphilophus citrinellus</name>
    <name type="common">Midas cichlid</name>
    <name type="synonym">Cichlasoma citrinellum</name>
    <dbReference type="NCBI Taxonomy" id="61819"/>
    <lineage>
        <taxon>Eukaryota</taxon>
        <taxon>Metazoa</taxon>
        <taxon>Chordata</taxon>
        <taxon>Craniata</taxon>
        <taxon>Vertebrata</taxon>
        <taxon>Euteleostomi</taxon>
        <taxon>Actinopterygii</taxon>
        <taxon>Neopterygii</taxon>
        <taxon>Teleostei</taxon>
        <taxon>Neoteleostei</taxon>
        <taxon>Acanthomorphata</taxon>
        <taxon>Ovalentaria</taxon>
        <taxon>Cichlomorphae</taxon>
        <taxon>Cichliformes</taxon>
        <taxon>Cichlidae</taxon>
        <taxon>New World cichlids</taxon>
        <taxon>Cichlasomatinae</taxon>
        <taxon>Heroini</taxon>
        <taxon>Amphilophus</taxon>
    </lineage>
</organism>
<dbReference type="Ensembl" id="ENSACIT00000028308.1">
    <property type="protein sequence ID" value="ENSACIP00000027579.1"/>
    <property type="gene ID" value="ENSACIG00000021360.1"/>
</dbReference>
<dbReference type="PRINTS" id="PR00003">
    <property type="entry name" value="4DISULPHCORE"/>
</dbReference>
<reference evidence="3" key="1">
    <citation type="submission" date="2025-08" db="UniProtKB">
        <authorList>
            <consortium name="Ensembl"/>
        </authorList>
    </citation>
    <scope>IDENTIFICATION</scope>
</reference>
<proteinExistence type="predicted"/>
<dbReference type="InterPro" id="IPR008197">
    <property type="entry name" value="WAP_dom"/>
</dbReference>
<dbReference type="PROSITE" id="PS51390">
    <property type="entry name" value="WAP"/>
    <property type="match status" value="2"/>
</dbReference>
<dbReference type="Gene3D" id="4.10.75.10">
    <property type="entry name" value="Elafin-like"/>
    <property type="match status" value="2"/>
</dbReference>
<dbReference type="GO" id="GO:0004867">
    <property type="term" value="F:serine-type endopeptidase inhibitor activity"/>
    <property type="evidence" value="ECO:0007669"/>
    <property type="project" value="TreeGrafter"/>
</dbReference>
<dbReference type="Pfam" id="PF00095">
    <property type="entry name" value="WAP"/>
    <property type="match status" value="2"/>
</dbReference>
<dbReference type="GO" id="GO:0019731">
    <property type="term" value="P:antibacterial humoral response"/>
    <property type="evidence" value="ECO:0007669"/>
    <property type="project" value="TreeGrafter"/>
</dbReference>
<dbReference type="SMART" id="SM00217">
    <property type="entry name" value="WAP"/>
    <property type="match status" value="2"/>
</dbReference>
<feature type="domain" description="WAP" evidence="2">
    <location>
        <begin position="29"/>
        <end position="74"/>
    </location>
</feature>
<dbReference type="GeneTree" id="ENSGT00940000165527"/>
<dbReference type="InterPro" id="IPR050514">
    <property type="entry name" value="WAP_four-disulfide_core"/>
</dbReference>
<evidence type="ECO:0000256" key="1">
    <source>
        <dbReference type="SAM" id="Phobius"/>
    </source>
</evidence>
<feature type="domain" description="WAP" evidence="2">
    <location>
        <begin position="75"/>
        <end position="121"/>
    </location>
</feature>
<dbReference type="AlphaFoldDB" id="A0A3Q0SRR9"/>
<keyword evidence="4" id="KW-1185">Reference proteome</keyword>
<keyword evidence="1" id="KW-0472">Membrane</keyword>
<evidence type="ECO:0000313" key="3">
    <source>
        <dbReference type="Ensembl" id="ENSACIP00000027579.1"/>
    </source>
</evidence>
<evidence type="ECO:0000313" key="4">
    <source>
        <dbReference type="Proteomes" id="UP000261340"/>
    </source>
</evidence>
<keyword evidence="1" id="KW-0812">Transmembrane</keyword>
<feature type="transmembrane region" description="Helical" evidence="1">
    <location>
        <begin position="7"/>
        <end position="29"/>
    </location>
</feature>
<protein>
    <recommendedName>
        <fullName evidence="2">WAP domain-containing protein</fullName>
    </recommendedName>
</protein>
<dbReference type="PANTHER" id="PTHR19441">
    <property type="entry name" value="WHEY ACDIC PROTEIN WAP"/>
    <property type="match status" value="1"/>
</dbReference>
<keyword evidence="1" id="KW-1133">Transmembrane helix</keyword>
<name>A0A3Q0SRR9_AMPCI</name>
<dbReference type="PANTHER" id="PTHR19441:SF95">
    <property type="entry name" value="PERLWAPIN ISOFORM X1"/>
    <property type="match status" value="1"/>
</dbReference>
<accession>A0A3Q0SRR9</accession>
<dbReference type="InterPro" id="IPR036645">
    <property type="entry name" value="Elafin-like_sf"/>
</dbReference>
<dbReference type="GO" id="GO:0045087">
    <property type="term" value="P:innate immune response"/>
    <property type="evidence" value="ECO:0007669"/>
    <property type="project" value="TreeGrafter"/>
</dbReference>
<reference evidence="3" key="2">
    <citation type="submission" date="2025-09" db="UniProtKB">
        <authorList>
            <consortium name="Ensembl"/>
        </authorList>
    </citation>
    <scope>IDENTIFICATION</scope>
</reference>